<evidence type="ECO:0000313" key="2">
    <source>
        <dbReference type="EMBL" id="KDQ62598.1"/>
    </source>
</evidence>
<feature type="compositionally biased region" description="Basic and acidic residues" evidence="1">
    <location>
        <begin position="56"/>
        <end position="65"/>
    </location>
</feature>
<name>A0A067Q6C1_9AGAM</name>
<feature type="region of interest" description="Disordered" evidence="1">
    <location>
        <begin position="48"/>
        <end position="80"/>
    </location>
</feature>
<dbReference type="HOGENOM" id="CLU_156017_2_0_1"/>
<feature type="compositionally biased region" description="Polar residues" evidence="1">
    <location>
        <begin position="69"/>
        <end position="80"/>
    </location>
</feature>
<accession>A0A067Q6C1</accession>
<gene>
    <name evidence="2" type="ORF">JAAARDRAFT_54523</name>
</gene>
<feature type="compositionally biased region" description="Polar residues" evidence="1">
    <location>
        <begin position="14"/>
        <end position="23"/>
    </location>
</feature>
<reference evidence="3" key="1">
    <citation type="journal article" date="2014" name="Proc. Natl. Acad. Sci. U.S.A.">
        <title>Extensive sampling of basidiomycete genomes demonstrates inadequacy of the white-rot/brown-rot paradigm for wood decay fungi.</title>
        <authorList>
            <person name="Riley R."/>
            <person name="Salamov A.A."/>
            <person name="Brown D.W."/>
            <person name="Nagy L.G."/>
            <person name="Floudas D."/>
            <person name="Held B.W."/>
            <person name="Levasseur A."/>
            <person name="Lombard V."/>
            <person name="Morin E."/>
            <person name="Otillar R."/>
            <person name="Lindquist E.A."/>
            <person name="Sun H."/>
            <person name="LaButti K.M."/>
            <person name="Schmutz J."/>
            <person name="Jabbour D."/>
            <person name="Luo H."/>
            <person name="Baker S.E."/>
            <person name="Pisabarro A.G."/>
            <person name="Walton J.D."/>
            <person name="Blanchette R.A."/>
            <person name="Henrissat B."/>
            <person name="Martin F."/>
            <person name="Cullen D."/>
            <person name="Hibbett D.S."/>
            <person name="Grigoriev I.V."/>
        </authorList>
    </citation>
    <scope>NUCLEOTIDE SEQUENCE [LARGE SCALE GENOMIC DNA]</scope>
    <source>
        <strain evidence="3">MUCL 33604</strain>
    </source>
</reference>
<dbReference type="InParanoid" id="A0A067Q6C1"/>
<dbReference type="Proteomes" id="UP000027265">
    <property type="component" value="Unassembled WGS sequence"/>
</dbReference>
<proteinExistence type="predicted"/>
<keyword evidence="3" id="KW-1185">Reference proteome</keyword>
<evidence type="ECO:0000313" key="3">
    <source>
        <dbReference type="Proteomes" id="UP000027265"/>
    </source>
</evidence>
<evidence type="ECO:0000256" key="1">
    <source>
        <dbReference type="SAM" id="MobiDB-lite"/>
    </source>
</evidence>
<sequence length="80" mass="8412">MPSEVAPPTKVDTEPQQASTQPGDGSEVHSEGKVPWKDQVLGYAKKTRGTVLGKSATKEHGEKILQGEASPTTPLASTLD</sequence>
<dbReference type="AlphaFoldDB" id="A0A067Q6C1"/>
<protein>
    <submittedName>
        <fullName evidence="2">Uncharacterized protein</fullName>
    </submittedName>
</protein>
<organism evidence="2 3">
    <name type="scientific">Jaapia argillacea MUCL 33604</name>
    <dbReference type="NCBI Taxonomy" id="933084"/>
    <lineage>
        <taxon>Eukaryota</taxon>
        <taxon>Fungi</taxon>
        <taxon>Dikarya</taxon>
        <taxon>Basidiomycota</taxon>
        <taxon>Agaricomycotina</taxon>
        <taxon>Agaricomycetes</taxon>
        <taxon>Agaricomycetidae</taxon>
        <taxon>Jaapiales</taxon>
        <taxon>Jaapiaceae</taxon>
        <taxon>Jaapia</taxon>
    </lineage>
</organism>
<dbReference type="OrthoDB" id="3361009at2759"/>
<dbReference type="EMBL" id="KL197711">
    <property type="protein sequence ID" value="KDQ62598.1"/>
    <property type="molecule type" value="Genomic_DNA"/>
</dbReference>
<feature type="compositionally biased region" description="Basic and acidic residues" evidence="1">
    <location>
        <begin position="26"/>
        <end position="36"/>
    </location>
</feature>
<feature type="region of interest" description="Disordered" evidence="1">
    <location>
        <begin position="1"/>
        <end position="36"/>
    </location>
</feature>